<dbReference type="Proteomes" id="UP000823388">
    <property type="component" value="Chromosome 5N"/>
</dbReference>
<keyword evidence="1" id="KW-0862">Zinc</keyword>
<dbReference type="EMBL" id="CM029046">
    <property type="protein sequence ID" value="KAG2587500.1"/>
    <property type="molecule type" value="Genomic_DNA"/>
</dbReference>
<evidence type="ECO:0000256" key="2">
    <source>
        <dbReference type="SAM" id="MobiDB-lite"/>
    </source>
</evidence>
<proteinExistence type="predicted"/>
<comment type="caution">
    <text evidence="4">The sequence shown here is derived from an EMBL/GenBank/DDBJ whole genome shotgun (WGS) entry which is preliminary data.</text>
</comment>
<dbReference type="InterPro" id="IPR053253">
    <property type="entry name" value="Sex_diff_modulator"/>
</dbReference>
<dbReference type="InterPro" id="IPR001878">
    <property type="entry name" value="Znf_CCHC"/>
</dbReference>
<dbReference type="GO" id="GO:0008270">
    <property type="term" value="F:zinc ion binding"/>
    <property type="evidence" value="ECO:0007669"/>
    <property type="project" value="UniProtKB-KW"/>
</dbReference>
<dbReference type="SUPFAM" id="SSF57756">
    <property type="entry name" value="Retrovirus zinc finger-like domains"/>
    <property type="match status" value="1"/>
</dbReference>
<dbReference type="PROSITE" id="PS50158">
    <property type="entry name" value="ZF_CCHC"/>
    <property type="match status" value="1"/>
</dbReference>
<dbReference type="GO" id="GO:0003676">
    <property type="term" value="F:nucleic acid binding"/>
    <property type="evidence" value="ECO:0007669"/>
    <property type="project" value="InterPro"/>
</dbReference>
<evidence type="ECO:0000256" key="1">
    <source>
        <dbReference type="PROSITE-ProRule" id="PRU00047"/>
    </source>
</evidence>
<accession>A0A8T0RQE4</accession>
<feature type="region of interest" description="Disordered" evidence="2">
    <location>
        <begin position="92"/>
        <end position="176"/>
    </location>
</feature>
<sequence length="335" mass="37252">DDEGWQTVVSRRTHKELRRLERRPRRPVPADLRGKWFNCFSPRHRAAACTLAARCFHCRELGHRAHDCSVRSTTPSGRAPRLVWRPVSRVAAPPSTMATSPAAVPPSTGDVAGQGRHRRRSRKRRGRRDAPSPPPPQLPEDSGDSPASTSGADERPVDDGGRPRRPQRVIARSTAISQREERLAERALVLSVIADDPGGHAEFIVPAIAQRFEIEENLLSLHSFGSANFLLISPDEQLATRIFNNGRPLVFPPVRLHVMRWSRFLHSEAAFFSSAMDVELRGIPAHAWDLETVAQLLGDNCIPCGLPPETTTNRKVYRLTAWCSSPSSILPEVDL</sequence>
<evidence type="ECO:0000259" key="3">
    <source>
        <dbReference type="PROSITE" id="PS50158"/>
    </source>
</evidence>
<feature type="compositionally biased region" description="Low complexity" evidence="2">
    <location>
        <begin position="92"/>
        <end position="108"/>
    </location>
</feature>
<dbReference type="PANTHER" id="PTHR33087:SF51">
    <property type="entry name" value="CCHC-TYPE DOMAIN-CONTAINING PROTEIN"/>
    <property type="match status" value="1"/>
</dbReference>
<dbReference type="InterPro" id="IPR036875">
    <property type="entry name" value="Znf_CCHC_sf"/>
</dbReference>
<protein>
    <recommendedName>
        <fullName evidence="3">CCHC-type domain-containing protein</fullName>
    </recommendedName>
</protein>
<evidence type="ECO:0000313" key="4">
    <source>
        <dbReference type="EMBL" id="KAG2587500.1"/>
    </source>
</evidence>
<feature type="compositionally biased region" description="Basic and acidic residues" evidence="2">
    <location>
        <begin position="152"/>
        <end position="162"/>
    </location>
</feature>
<keyword evidence="5" id="KW-1185">Reference proteome</keyword>
<feature type="non-terminal residue" evidence="4">
    <location>
        <position position="1"/>
    </location>
</feature>
<feature type="non-terminal residue" evidence="4">
    <location>
        <position position="335"/>
    </location>
</feature>
<feature type="domain" description="CCHC-type" evidence="3">
    <location>
        <begin position="54"/>
        <end position="68"/>
    </location>
</feature>
<keyword evidence="1" id="KW-0863">Zinc-finger</keyword>
<reference evidence="4" key="1">
    <citation type="submission" date="2020-05" db="EMBL/GenBank/DDBJ databases">
        <title>WGS assembly of Panicum virgatum.</title>
        <authorList>
            <person name="Lovell J.T."/>
            <person name="Jenkins J."/>
            <person name="Shu S."/>
            <person name="Juenger T.E."/>
            <person name="Schmutz J."/>
        </authorList>
    </citation>
    <scope>NUCLEOTIDE SEQUENCE</scope>
    <source>
        <strain evidence="4">AP13</strain>
    </source>
</reference>
<feature type="compositionally biased region" description="Basic residues" evidence="2">
    <location>
        <begin position="115"/>
        <end position="127"/>
    </location>
</feature>
<dbReference type="AlphaFoldDB" id="A0A8T0RQE4"/>
<dbReference type="PANTHER" id="PTHR33087">
    <property type="entry name" value="OS07G0539200 PROTEIN"/>
    <property type="match status" value="1"/>
</dbReference>
<name>A0A8T0RQE4_PANVG</name>
<evidence type="ECO:0000313" key="5">
    <source>
        <dbReference type="Proteomes" id="UP000823388"/>
    </source>
</evidence>
<organism evidence="4 5">
    <name type="scientific">Panicum virgatum</name>
    <name type="common">Blackwell switchgrass</name>
    <dbReference type="NCBI Taxonomy" id="38727"/>
    <lineage>
        <taxon>Eukaryota</taxon>
        <taxon>Viridiplantae</taxon>
        <taxon>Streptophyta</taxon>
        <taxon>Embryophyta</taxon>
        <taxon>Tracheophyta</taxon>
        <taxon>Spermatophyta</taxon>
        <taxon>Magnoliopsida</taxon>
        <taxon>Liliopsida</taxon>
        <taxon>Poales</taxon>
        <taxon>Poaceae</taxon>
        <taxon>PACMAD clade</taxon>
        <taxon>Panicoideae</taxon>
        <taxon>Panicodae</taxon>
        <taxon>Paniceae</taxon>
        <taxon>Panicinae</taxon>
        <taxon>Panicum</taxon>
        <taxon>Panicum sect. Hiantes</taxon>
    </lineage>
</organism>
<dbReference type="Gene3D" id="4.10.60.10">
    <property type="entry name" value="Zinc finger, CCHC-type"/>
    <property type="match status" value="1"/>
</dbReference>
<keyword evidence="1" id="KW-0479">Metal-binding</keyword>
<gene>
    <name evidence="4" type="ORF">PVAP13_5NG145005</name>
</gene>